<dbReference type="Gene3D" id="3.40.50.1820">
    <property type="entry name" value="alpha/beta hydrolase"/>
    <property type="match status" value="1"/>
</dbReference>
<feature type="domain" description="PET hydrolase/cutinase-like" evidence="2">
    <location>
        <begin position="55"/>
        <end position="294"/>
    </location>
</feature>
<evidence type="ECO:0000313" key="3">
    <source>
        <dbReference type="EMBL" id="RTQ86535.1"/>
    </source>
</evidence>
<sequence>MKKAIKILVLTVLGIIVALIFLFIFASRQPVVKENYFEEVMTTNQALEQKYTLKGNYVVSTWEQDVGDEKIGSYKIWYPTKLEKGGNKYPLVVMANGTGVPASKYEAIFDHLASWGFIVIGNEDKSSWDGISSAKSLELMLELNNTDSSIFYRKIDIDNIGIAGHSQGGVGAINAVTAQENGNSYKTIYTASTPHLALAEGLKWQYDVSKINIPYFMTAGTLKIDAGDDKNSGIAPLFSLQENYQAISDDVTKIYARRVNTDHGDMLPLADGYMTAWFRYYLQDDKEAENVFFGDDAEILSNTNWQDVEINR</sequence>
<dbReference type="InterPro" id="IPR041127">
    <property type="entry name" value="PET_hydrolase/cutinase-like"/>
</dbReference>
<name>A0A431UCK4_9BACI</name>
<dbReference type="Pfam" id="PF12740">
    <property type="entry name" value="PETase"/>
    <property type="match status" value="1"/>
</dbReference>
<keyword evidence="3" id="KW-0378">Hydrolase</keyword>
<evidence type="ECO:0000259" key="2">
    <source>
        <dbReference type="Pfam" id="PF12740"/>
    </source>
</evidence>
<proteinExistence type="predicted"/>
<keyword evidence="1" id="KW-1133">Transmembrane helix</keyword>
<dbReference type="AlphaFoldDB" id="A0A431UCK4"/>
<keyword evidence="1" id="KW-0472">Membrane</keyword>
<evidence type="ECO:0000313" key="4">
    <source>
        <dbReference type="Proteomes" id="UP000276349"/>
    </source>
</evidence>
<dbReference type="Proteomes" id="UP000276349">
    <property type="component" value="Unassembled WGS sequence"/>
</dbReference>
<dbReference type="GO" id="GO:0016787">
    <property type="term" value="F:hydrolase activity"/>
    <property type="evidence" value="ECO:0007669"/>
    <property type="project" value="UniProtKB-KW"/>
</dbReference>
<dbReference type="InterPro" id="IPR029058">
    <property type="entry name" value="AB_hydrolase_fold"/>
</dbReference>
<dbReference type="SUPFAM" id="SSF53474">
    <property type="entry name" value="alpha/beta-Hydrolases"/>
    <property type="match status" value="1"/>
</dbReference>
<dbReference type="EMBL" id="RXNR01000116">
    <property type="protein sequence ID" value="RTQ86535.1"/>
    <property type="molecule type" value="Genomic_DNA"/>
</dbReference>
<accession>A0A431UCK4</accession>
<dbReference type="OrthoDB" id="9808543at2"/>
<keyword evidence="1" id="KW-0812">Transmembrane</keyword>
<keyword evidence="4" id="KW-1185">Reference proteome</keyword>
<dbReference type="PANTHER" id="PTHR33428">
    <property type="entry name" value="CHLOROPHYLLASE-2, CHLOROPLASTIC"/>
    <property type="match status" value="1"/>
</dbReference>
<gene>
    <name evidence="3" type="ORF">EKG35_20040</name>
</gene>
<feature type="transmembrane region" description="Helical" evidence="1">
    <location>
        <begin position="7"/>
        <end position="26"/>
    </location>
</feature>
<protein>
    <submittedName>
        <fullName evidence="3">Alpha/beta hydrolase</fullName>
    </submittedName>
</protein>
<dbReference type="RefSeq" id="WP_126296326.1">
    <property type="nucleotide sequence ID" value="NZ_CP155468.1"/>
</dbReference>
<organism evidence="3 4">
    <name type="scientific">Lysinibacillus telephonicus</name>
    <dbReference type="NCBI Taxonomy" id="1714840"/>
    <lineage>
        <taxon>Bacteria</taxon>
        <taxon>Bacillati</taxon>
        <taxon>Bacillota</taxon>
        <taxon>Bacilli</taxon>
        <taxon>Bacillales</taxon>
        <taxon>Bacillaceae</taxon>
        <taxon>Lysinibacillus</taxon>
    </lineage>
</organism>
<dbReference type="PANTHER" id="PTHR33428:SF14">
    <property type="entry name" value="CARBOXYLESTERASE TYPE B DOMAIN-CONTAINING PROTEIN"/>
    <property type="match status" value="1"/>
</dbReference>
<comment type="caution">
    <text evidence="3">The sequence shown here is derived from an EMBL/GenBank/DDBJ whole genome shotgun (WGS) entry which is preliminary data.</text>
</comment>
<reference evidence="3 4" key="1">
    <citation type="submission" date="2018-12" db="EMBL/GenBank/DDBJ databases">
        <authorList>
            <person name="Yu L."/>
        </authorList>
    </citation>
    <scope>NUCLEOTIDE SEQUENCE [LARGE SCALE GENOMIC DNA]</scope>
    <source>
        <strain evidence="3 4">S5H2222</strain>
    </source>
</reference>
<evidence type="ECO:0000256" key="1">
    <source>
        <dbReference type="SAM" id="Phobius"/>
    </source>
</evidence>